<dbReference type="PROSITE" id="PS51318">
    <property type="entry name" value="TAT"/>
    <property type="match status" value="1"/>
</dbReference>
<protein>
    <submittedName>
        <fullName evidence="2">Uncharacterized protein</fullName>
    </submittedName>
</protein>
<dbReference type="Proteomes" id="UP000509241">
    <property type="component" value="Chromosome"/>
</dbReference>
<proteinExistence type="predicted"/>
<dbReference type="OrthoDB" id="187482at2157"/>
<dbReference type="KEGG" id="haly:HYG82_11040"/>
<name>A0A7D5KJE1_9EURY</name>
<evidence type="ECO:0000313" key="2">
    <source>
        <dbReference type="EMBL" id="QLG49359.1"/>
    </source>
</evidence>
<reference evidence="2 3" key="1">
    <citation type="submission" date="2020-07" db="EMBL/GenBank/DDBJ databases">
        <authorList>
            <person name="Cui H."/>
        </authorList>
    </citation>
    <scope>NUCLEOTIDE SEQUENCE [LARGE SCALE GENOMIC DNA]</scope>
    <source>
        <strain evidence="2 3">YPL8</strain>
    </source>
</reference>
<sequence>MTTDDSRTRRDCLRTLSTAGAVVGGGVLGVSSAGASSATDDHKSSTVDPAKINLRAICADTDRGAALFCVENESDQPVHLEWETVPVEEGIEYLDCQTVRVVGDFAEVMVDATFDTDSGIGNIFWQFGPVDGCAIFDIADVDDVPDNSIINTTDAFREGTPVVPYGGDISADNPEYVACQEEFFGEVIDPPSGGETDGTTASGGVADETTGSDDGFAETGSDTDRNELRIRANGTRCFIATDSDGSLCVDLFANDERIAAASSANAYFCPLPSWWWR</sequence>
<organism evidence="2 3">
    <name type="scientific">Natrinema halophilum</name>
    <dbReference type="NCBI Taxonomy" id="1699371"/>
    <lineage>
        <taxon>Archaea</taxon>
        <taxon>Methanobacteriati</taxon>
        <taxon>Methanobacteriota</taxon>
        <taxon>Stenosarchaea group</taxon>
        <taxon>Halobacteria</taxon>
        <taxon>Halobacteriales</taxon>
        <taxon>Natrialbaceae</taxon>
        <taxon>Natrinema</taxon>
    </lineage>
</organism>
<dbReference type="InterPro" id="IPR006311">
    <property type="entry name" value="TAT_signal"/>
</dbReference>
<dbReference type="RefSeq" id="WP_179261094.1">
    <property type="nucleotide sequence ID" value="NZ_CP058601.1"/>
</dbReference>
<dbReference type="AlphaFoldDB" id="A0A7D5KJE1"/>
<gene>
    <name evidence="2" type="ORF">HYG82_11040</name>
</gene>
<dbReference type="GeneID" id="56033833"/>
<evidence type="ECO:0000313" key="3">
    <source>
        <dbReference type="Proteomes" id="UP000509241"/>
    </source>
</evidence>
<accession>A0A7D5KJE1</accession>
<feature type="region of interest" description="Disordered" evidence="1">
    <location>
        <begin position="189"/>
        <end position="222"/>
    </location>
</feature>
<evidence type="ECO:0000256" key="1">
    <source>
        <dbReference type="SAM" id="MobiDB-lite"/>
    </source>
</evidence>
<keyword evidence="3" id="KW-1185">Reference proteome</keyword>
<dbReference type="EMBL" id="CP058601">
    <property type="protein sequence ID" value="QLG49359.1"/>
    <property type="molecule type" value="Genomic_DNA"/>
</dbReference>